<evidence type="ECO:0000313" key="11">
    <source>
        <dbReference type="EMBL" id="KAG0586996.1"/>
    </source>
</evidence>
<comment type="pathway">
    <text evidence="1">Protein modification; peptidyl-diphthamide biosynthesis.</text>
</comment>
<dbReference type="Gene3D" id="3.90.1490.10">
    <property type="entry name" value="putative n-type atp pyrophosphatase, domain 2"/>
    <property type="match status" value="1"/>
</dbReference>
<evidence type="ECO:0000256" key="9">
    <source>
        <dbReference type="ARBA" id="ARBA00048108"/>
    </source>
</evidence>
<comment type="catalytic activity">
    <reaction evidence="9">
        <text>diphthine-[translation elongation factor 2] + NH4(+) + ATP = diphthamide-[translation elongation factor 2] + AMP + diphosphate + H(+)</text>
        <dbReference type="Rhea" id="RHEA:19753"/>
        <dbReference type="Rhea" id="RHEA-COMP:10172"/>
        <dbReference type="Rhea" id="RHEA-COMP:10174"/>
        <dbReference type="ChEBI" id="CHEBI:15378"/>
        <dbReference type="ChEBI" id="CHEBI:16692"/>
        <dbReference type="ChEBI" id="CHEBI:28938"/>
        <dbReference type="ChEBI" id="CHEBI:30616"/>
        <dbReference type="ChEBI" id="CHEBI:33019"/>
        <dbReference type="ChEBI" id="CHEBI:82696"/>
        <dbReference type="ChEBI" id="CHEBI:456215"/>
        <dbReference type="EC" id="6.3.1.14"/>
    </reaction>
</comment>
<name>A0A8T0IVZ1_CERPU</name>
<comment type="caution">
    <text evidence="11">The sequence shown here is derived from an EMBL/GenBank/DDBJ whole genome shotgun (WGS) entry which is preliminary data.</text>
</comment>
<dbReference type="Proteomes" id="UP000822688">
    <property type="component" value="Chromosome 2"/>
</dbReference>
<dbReference type="GO" id="GO:0005524">
    <property type="term" value="F:ATP binding"/>
    <property type="evidence" value="ECO:0007669"/>
    <property type="project" value="UniProtKB-KW"/>
</dbReference>
<evidence type="ECO:0000256" key="3">
    <source>
        <dbReference type="ARBA" id="ARBA00018426"/>
    </source>
</evidence>
<dbReference type="InterPro" id="IPR002761">
    <property type="entry name" value="Diphthami_syn_dom"/>
</dbReference>
<dbReference type="GO" id="GO:0017178">
    <property type="term" value="F:diphthine-ammonia ligase activity"/>
    <property type="evidence" value="ECO:0007669"/>
    <property type="project" value="UniProtKB-EC"/>
</dbReference>
<dbReference type="AlphaFoldDB" id="A0A8T0IVZ1"/>
<keyword evidence="6" id="KW-0067">ATP-binding</keyword>
<evidence type="ECO:0000313" key="12">
    <source>
        <dbReference type="Proteomes" id="UP000822688"/>
    </source>
</evidence>
<dbReference type="FunFam" id="3.90.1490.10:FF:000001">
    <property type="entry name" value="Diphthine--ammonia ligase"/>
    <property type="match status" value="1"/>
</dbReference>
<keyword evidence="12" id="KW-1185">Reference proteome</keyword>
<dbReference type="InterPro" id="IPR030662">
    <property type="entry name" value="DPH6/MJ0570"/>
</dbReference>
<proteinExistence type="predicted"/>
<dbReference type="PANTHER" id="PTHR12196:SF2">
    <property type="entry name" value="DIPHTHINE--AMMONIA LIGASE"/>
    <property type="match status" value="1"/>
</dbReference>
<dbReference type="EC" id="6.3.1.14" evidence="2"/>
<keyword evidence="4" id="KW-0436">Ligase</keyword>
<evidence type="ECO:0000256" key="4">
    <source>
        <dbReference type="ARBA" id="ARBA00022598"/>
    </source>
</evidence>
<evidence type="ECO:0000259" key="10">
    <source>
        <dbReference type="Pfam" id="PF01902"/>
    </source>
</evidence>
<evidence type="ECO:0000256" key="2">
    <source>
        <dbReference type="ARBA" id="ARBA00012089"/>
    </source>
</evidence>
<evidence type="ECO:0000256" key="5">
    <source>
        <dbReference type="ARBA" id="ARBA00022741"/>
    </source>
</evidence>
<organism evidence="11 12">
    <name type="scientific">Ceratodon purpureus</name>
    <name type="common">Fire moss</name>
    <name type="synonym">Dicranum purpureum</name>
    <dbReference type="NCBI Taxonomy" id="3225"/>
    <lineage>
        <taxon>Eukaryota</taxon>
        <taxon>Viridiplantae</taxon>
        <taxon>Streptophyta</taxon>
        <taxon>Embryophyta</taxon>
        <taxon>Bryophyta</taxon>
        <taxon>Bryophytina</taxon>
        <taxon>Bryopsida</taxon>
        <taxon>Dicranidae</taxon>
        <taxon>Pseudoditrichales</taxon>
        <taxon>Ditrichaceae</taxon>
        <taxon>Ceratodon</taxon>
    </lineage>
</organism>
<dbReference type="SUPFAM" id="SSF52402">
    <property type="entry name" value="Adenine nucleotide alpha hydrolases-like"/>
    <property type="match status" value="1"/>
</dbReference>
<feature type="domain" description="Diphthamide synthase" evidence="10">
    <location>
        <begin position="17"/>
        <end position="60"/>
    </location>
</feature>
<evidence type="ECO:0000256" key="7">
    <source>
        <dbReference type="ARBA" id="ARBA00029814"/>
    </source>
</evidence>
<evidence type="ECO:0000256" key="1">
    <source>
        <dbReference type="ARBA" id="ARBA00005156"/>
    </source>
</evidence>
<evidence type="ECO:0000256" key="6">
    <source>
        <dbReference type="ARBA" id="ARBA00022840"/>
    </source>
</evidence>
<accession>A0A8T0IVZ1</accession>
<dbReference type="PANTHER" id="PTHR12196">
    <property type="entry name" value="DOMAIN OF UNKNOWN FUNCTION 71 DUF71 -CONTAINING PROTEIN"/>
    <property type="match status" value="1"/>
</dbReference>
<reference evidence="11" key="1">
    <citation type="submission" date="2020-06" db="EMBL/GenBank/DDBJ databases">
        <title>WGS assembly of Ceratodon purpureus strain R40.</title>
        <authorList>
            <person name="Carey S.B."/>
            <person name="Jenkins J."/>
            <person name="Shu S."/>
            <person name="Lovell J.T."/>
            <person name="Sreedasyam A."/>
            <person name="Maumus F."/>
            <person name="Tiley G.P."/>
            <person name="Fernandez-Pozo N."/>
            <person name="Barry K."/>
            <person name="Chen C."/>
            <person name="Wang M."/>
            <person name="Lipzen A."/>
            <person name="Daum C."/>
            <person name="Saski C.A."/>
            <person name="Payton A.C."/>
            <person name="Mcbreen J.C."/>
            <person name="Conrad R.E."/>
            <person name="Kollar L.M."/>
            <person name="Olsson S."/>
            <person name="Huttunen S."/>
            <person name="Landis J.B."/>
            <person name="Wickett N.J."/>
            <person name="Johnson M.G."/>
            <person name="Rensing S.A."/>
            <person name="Grimwood J."/>
            <person name="Schmutz J."/>
            <person name="Mcdaniel S.F."/>
        </authorList>
    </citation>
    <scope>NUCLEOTIDE SEQUENCE</scope>
    <source>
        <strain evidence="11">R40</strain>
    </source>
</reference>
<protein>
    <recommendedName>
        <fullName evidence="3">Diphthine--ammonia ligase</fullName>
        <ecNumber evidence="2">6.3.1.14</ecNumber>
    </recommendedName>
    <alternativeName>
        <fullName evidence="7">Diphthamide synthase</fullName>
    </alternativeName>
    <alternativeName>
        <fullName evidence="8">Diphthamide synthetase</fullName>
    </alternativeName>
</protein>
<dbReference type="EMBL" id="CM026422">
    <property type="protein sequence ID" value="KAG0586996.1"/>
    <property type="molecule type" value="Genomic_DNA"/>
</dbReference>
<dbReference type="Pfam" id="PF01902">
    <property type="entry name" value="Diphthami_syn_2"/>
    <property type="match status" value="1"/>
</dbReference>
<keyword evidence="5" id="KW-0547">Nucleotide-binding</keyword>
<sequence>MDPHKHLGKDLASLQPHLTRLGSLYGSNVCGEGGEYETHTLDSPLFKHARIILDEFEVALHSPDQIAPVGVLHPTKFHLEAKDPSAKFNPELLSSVIEVMGNVAVEETVIRGDEELAVFEDSANVVSNPEVQLTLMSQQCTRCGHYGLLAAIL</sequence>
<gene>
    <name evidence="11" type="ORF">KC19_2G133700</name>
</gene>
<evidence type="ECO:0000256" key="8">
    <source>
        <dbReference type="ARBA" id="ARBA00031552"/>
    </source>
</evidence>
<dbReference type="GO" id="GO:0017183">
    <property type="term" value="P:protein histidyl modification to diphthamide"/>
    <property type="evidence" value="ECO:0007669"/>
    <property type="project" value="TreeGrafter"/>
</dbReference>